<organism evidence="2 3">
    <name type="scientific">Lactuca sativa</name>
    <name type="common">Garden lettuce</name>
    <dbReference type="NCBI Taxonomy" id="4236"/>
    <lineage>
        <taxon>Eukaryota</taxon>
        <taxon>Viridiplantae</taxon>
        <taxon>Streptophyta</taxon>
        <taxon>Embryophyta</taxon>
        <taxon>Tracheophyta</taxon>
        <taxon>Spermatophyta</taxon>
        <taxon>Magnoliopsida</taxon>
        <taxon>eudicotyledons</taxon>
        <taxon>Gunneridae</taxon>
        <taxon>Pentapetalae</taxon>
        <taxon>asterids</taxon>
        <taxon>campanulids</taxon>
        <taxon>Asterales</taxon>
        <taxon>Asteraceae</taxon>
        <taxon>Cichorioideae</taxon>
        <taxon>Cichorieae</taxon>
        <taxon>Lactucinae</taxon>
        <taxon>Lactuca</taxon>
    </lineage>
</organism>
<dbReference type="Proteomes" id="UP000235145">
    <property type="component" value="Unassembled WGS sequence"/>
</dbReference>
<keyword evidence="3" id="KW-1185">Reference proteome</keyword>
<protein>
    <recommendedName>
        <fullName evidence="1">Reverse transcriptase zinc-binding domain-containing protein</fullName>
    </recommendedName>
</protein>
<evidence type="ECO:0000259" key="1">
    <source>
        <dbReference type="Pfam" id="PF13966"/>
    </source>
</evidence>
<proteinExistence type="predicted"/>
<dbReference type="EMBL" id="NBSK02000001">
    <property type="protein sequence ID" value="KAJ0226325.1"/>
    <property type="molecule type" value="Genomic_DNA"/>
</dbReference>
<name>A0A9R1WJF3_LACSA</name>
<dbReference type="InterPro" id="IPR026960">
    <property type="entry name" value="RVT-Znf"/>
</dbReference>
<gene>
    <name evidence="2" type="ORF">LSAT_V11C100021160</name>
</gene>
<dbReference type="AlphaFoldDB" id="A0A9R1WJF3"/>
<reference evidence="2 3" key="1">
    <citation type="journal article" date="2017" name="Nat. Commun.">
        <title>Genome assembly with in vitro proximity ligation data and whole-genome triplication in lettuce.</title>
        <authorList>
            <person name="Reyes-Chin-Wo S."/>
            <person name="Wang Z."/>
            <person name="Yang X."/>
            <person name="Kozik A."/>
            <person name="Arikit S."/>
            <person name="Song C."/>
            <person name="Xia L."/>
            <person name="Froenicke L."/>
            <person name="Lavelle D.O."/>
            <person name="Truco M.J."/>
            <person name="Xia R."/>
            <person name="Zhu S."/>
            <person name="Xu C."/>
            <person name="Xu H."/>
            <person name="Xu X."/>
            <person name="Cox K."/>
            <person name="Korf I."/>
            <person name="Meyers B.C."/>
            <person name="Michelmore R.W."/>
        </authorList>
    </citation>
    <scope>NUCLEOTIDE SEQUENCE [LARGE SCALE GENOMIC DNA]</scope>
    <source>
        <strain evidence="3">cv. Salinas</strain>
        <tissue evidence="2">Seedlings</tissue>
    </source>
</reference>
<sequence>MKLVKNWKPVIDKFISKLTEWKSKSLSFGRRLTLLKSVLENLPTYYLCLFVAPLSVIEAMEKIRRHFLWGGWEESNRKIHWTLWEKVTTPKELGGLGVITLKSFNISLIVKWWWRLRQSPTSYWVKTITGIHKLSARAENCLSNKALPGVWNNIANVSKELIKHNISLNQVPTRKSTPYGSSWICELTSDGRYATCALRNKLTNHQPVDSSKFTWVKDFPIKFVCFIWQAKMGSIPSAEALSNRGVTIDSKFCKYCGDESV</sequence>
<dbReference type="PANTHER" id="PTHR33116">
    <property type="entry name" value="REVERSE TRANSCRIPTASE ZINC-BINDING DOMAIN-CONTAINING PROTEIN-RELATED-RELATED"/>
    <property type="match status" value="1"/>
</dbReference>
<evidence type="ECO:0000313" key="2">
    <source>
        <dbReference type="EMBL" id="KAJ0226325.1"/>
    </source>
</evidence>
<accession>A0A9R1WJF3</accession>
<dbReference type="Pfam" id="PF13966">
    <property type="entry name" value="zf-RVT"/>
    <property type="match status" value="1"/>
</dbReference>
<evidence type="ECO:0000313" key="3">
    <source>
        <dbReference type="Proteomes" id="UP000235145"/>
    </source>
</evidence>
<feature type="domain" description="Reverse transcriptase zinc-binding" evidence="1">
    <location>
        <begin position="205"/>
        <end position="259"/>
    </location>
</feature>
<comment type="caution">
    <text evidence="2">The sequence shown here is derived from an EMBL/GenBank/DDBJ whole genome shotgun (WGS) entry which is preliminary data.</text>
</comment>
<dbReference type="PANTHER" id="PTHR33116:SF77">
    <property type="entry name" value="RNA-DIRECTED DNA POLYMERASE"/>
    <property type="match status" value="1"/>
</dbReference>